<dbReference type="AlphaFoldDB" id="A0A371FLC3"/>
<evidence type="ECO:0000256" key="4">
    <source>
        <dbReference type="ARBA" id="ARBA00023127"/>
    </source>
</evidence>
<dbReference type="OrthoDB" id="5590282at2759"/>
<feature type="compositionally biased region" description="Low complexity" evidence="8">
    <location>
        <begin position="327"/>
        <end position="339"/>
    </location>
</feature>
<evidence type="ECO:0000256" key="6">
    <source>
        <dbReference type="ARBA" id="ARBA00032263"/>
    </source>
</evidence>
<keyword evidence="3" id="KW-0132">Cell division</keyword>
<evidence type="ECO:0000256" key="8">
    <source>
        <dbReference type="SAM" id="MobiDB-lite"/>
    </source>
</evidence>
<evidence type="ECO:0000259" key="10">
    <source>
        <dbReference type="SMART" id="SM01332"/>
    </source>
</evidence>
<protein>
    <recommendedName>
        <fullName evidence="6">B-like cyclin</fullName>
    </recommendedName>
</protein>
<dbReference type="InterPro" id="IPR004367">
    <property type="entry name" value="Cyclin_C-dom"/>
</dbReference>
<reference evidence="11" key="1">
    <citation type="submission" date="2018-05" db="EMBL/GenBank/DDBJ databases">
        <title>Draft genome of Mucuna pruriens seed.</title>
        <authorList>
            <person name="Nnadi N.E."/>
            <person name="Vos R."/>
            <person name="Hasami M.H."/>
            <person name="Devisetty U.K."/>
            <person name="Aguiy J.C."/>
        </authorList>
    </citation>
    <scope>NUCLEOTIDE SEQUENCE [LARGE SCALE GENOMIC DNA]</scope>
    <source>
        <strain evidence="11">JCA_2017</strain>
    </source>
</reference>
<keyword evidence="5" id="KW-0131">Cell cycle</keyword>
<dbReference type="FunFam" id="1.10.472.10:FF:000034">
    <property type="entry name" value="D2/4-type cyclin"/>
    <property type="match status" value="1"/>
</dbReference>
<dbReference type="Proteomes" id="UP000257109">
    <property type="component" value="Unassembled WGS sequence"/>
</dbReference>
<sequence length="353" mass="39434">MAPSFDCVSSLLCAEDNSIFDENDYGGSEEMSEDTWQHPRYHRNRGQSEDLGDPSGWFPLQSDECLRLMVERESHHLPNGDYVNRLRSGDLDFGARKDAIDWIEKVRDHFGFGPLCAYLSINYLDRFLSAYELPKQKGWTMQLLAVGCLSLAAKMEETDVPFVLDLQVGESKYIFEAKTIQRMELLVLSTLRWRMQAITPFSFIDCFLYKIKDDESPIGASILQSMELILSTVRGIDFLEFRPSEIAAAVAISVVGEAQTVHTEKAISVLIQLVEKERVLKCVQMIQELSSNSGSAKDASASVPCVPKSPIGVLEGACFSYKSDDTNAASCANSSHNNSPDAKRRKLNKTFGE</sequence>
<dbReference type="GO" id="GO:0051301">
    <property type="term" value="P:cell division"/>
    <property type="evidence" value="ECO:0007669"/>
    <property type="project" value="UniProtKB-KW"/>
</dbReference>
<comment type="subunit">
    <text evidence="2">Interacts with the CDC2 protein kinase to form a serine/threonine kinase holoenzyme complex also known as maturation promoting factor (MPF). The cyclin subunit imparts substrate specificity to the complex.</text>
</comment>
<evidence type="ECO:0000256" key="1">
    <source>
        <dbReference type="ARBA" id="ARBA00009065"/>
    </source>
</evidence>
<name>A0A371FLC3_MUCPR</name>
<evidence type="ECO:0000256" key="5">
    <source>
        <dbReference type="ARBA" id="ARBA00023306"/>
    </source>
</evidence>
<dbReference type="InterPro" id="IPR036915">
    <property type="entry name" value="Cyclin-like_sf"/>
</dbReference>
<accession>A0A371FLC3</accession>
<dbReference type="SMART" id="SM00385">
    <property type="entry name" value="CYCLIN"/>
    <property type="match status" value="1"/>
</dbReference>
<dbReference type="Pfam" id="PF00134">
    <property type="entry name" value="Cyclin_N"/>
    <property type="match status" value="1"/>
</dbReference>
<feature type="domain" description="Cyclin-like" evidence="9">
    <location>
        <begin position="101"/>
        <end position="189"/>
    </location>
</feature>
<evidence type="ECO:0000259" key="9">
    <source>
        <dbReference type="SMART" id="SM00385"/>
    </source>
</evidence>
<evidence type="ECO:0000256" key="3">
    <source>
        <dbReference type="ARBA" id="ARBA00022618"/>
    </source>
</evidence>
<dbReference type="FunFam" id="1.10.472.10:FF:000040">
    <property type="entry name" value="D6-type cyclin"/>
    <property type="match status" value="1"/>
</dbReference>
<feature type="domain" description="Cyclin C-terminal" evidence="10">
    <location>
        <begin position="198"/>
        <end position="322"/>
    </location>
</feature>
<feature type="region of interest" description="Disordered" evidence="8">
    <location>
        <begin position="327"/>
        <end position="353"/>
    </location>
</feature>
<dbReference type="EMBL" id="QJKJ01008696">
    <property type="protein sequence ID" value="RDX78923.1"/>
    <property type="molecule type" value="Genomic_DNA"/>
</dbReference>
<dbReference type="SMART" id="SM01332">
    <property type="entry name" value="Cyclin_C"/>
    <property type="match status" value="1"/>
</dbReference>
<keyword evidence="12" id="KW-1185">Reference proteome</keyword>
<dbReference type="InterPro" id="IPR006671">
    <property type="entry name" value="Cyclin_N"/>
</dbReference>
<dbReference type="PANTHER" id="PTHR10177">
    <property type="entry name" value="CYCLINS"/>
    <property type="match status" value="1"/>
</dbReference>
<dbReference type="CDD" id="cd20544">
    <property type="entry name" value="CYCLIN_AtCycD-like_rpt2"/>
    <property type="match status" value="1"/>
</dbReference>
<dbReference type="PROSITE" id="PS00292">
    <property type="entry name" value="CYCLINS"/>
    <property type="match status" value="1"/>
</dbReference>
<dbReference type="Pfam" id="PF02984">
    <property type="entry name" value="Cyclin_C"/>
    <property type="match status" value="1"/>
</dbReference>
<evidence type="ECO:0000313" key="11">
    <source>
        <dbReference type="EMBL" id="RDX78923.1"/>
    </source>
</evidence>
<dbReference type="InterPro" id="IPR048258">
    <property type="entry name" value="Cyclins_cyclin-box"/>
</dbReference>
<evidence type="ECO:0000256" key="2">
    <source>
        <dbReference type="ARBA" id="ARBA00011177"/>
    </source>
</evidence>
<feature type="compositionally biased region" description="Basic residues" evidence="8">
    <location>
        <begin position="343"/>
        <end position="353"/>
    </location>
</feature>
<dbReference type="SUPFAM" id="SSF47954">
    <property type="entry name" value="Cyclin-like"/>
    <property type="match status" value="2"/>
</dbReference>
<comment type="similarity">
    <text evidence="1">Belongs to the cyclin family. Cyclin D subfamily.</text>
</comment>
<dbReference type="STRING" id="157652.A0A371FLC3"/>
<proteinExistence type="inferred from homology"/>
<gene>
    <name evidence="11" type="primary">CYCD3-1</name>
    <name evidence="11" type="ORF">CR513_40723</name>
</gene>
<comment type="caution">
    <text evidence="11">The sequence shown here is derived from an EMBL/GenBank/DDBJ whole genome shotgun (WGS) entry which is preliminary data.</text>
</comment>
<dbReference type="Gene3D" id="1.10.472.10">
    <property type="entry name" value="Cyclin-like"/>
    <property type="match status" value="2"/>
</dbReference>
<dbReference type="InterPro" id="IPR039361">
    <property type="entry name" value="Cyclin"/>
</dbReference>
<dbReference type="InterPro" id="IPR013763">
    <property type="entry name" value="Cyclin-like_dom"/>
</dbReference>
<dbReference type="CDD" id="cd20543">
    <property type="entry name" value="CYCLIN_AtCycD-like_rpt1"/>
    <property type="match status" value="1"/>
</dbReference>
<keyword evidence="4 7" id="KW-0195">Cyclin</keyword>
<evidence type="ECO:0000313" key="12">
    <source>
        <dbReference type="Proteomes" id="UP000257109"/>
    </source>
</evidence>
<evidence type="ECO:0000256" key="7">
    <source>
        <dbReference type="RuleBase" id="RU000383"/>
    </source>
</evidence>
<organism evidence="11 12">
    <name type="scientific">Mucuna pruriens</name>
    <name type="common">Velvet bean</name>
    <name type="synonym">Dolichos pruriens</name>
    <dbReference type="NCBI Taxonomy" id="157652"/>
    <lineage>
        <taxon>Eukaryota</taxon>
        <taxon>Viridiplantae</taxon>
        <taxon>Streptophyta</taxon>
        <taxon>Embryophyta</taxon>
        <taxon>Tracheophyta</taxon>
        <taxon>Spermatophyta</taxon>
        <taxon>Magnoliopsida</taxon>
        <taxon>eudicotyledons</taxon>
        <taxon>Gunneridae</taxon>
        <taxon>Pentapetalae</taxon>
        <taxon>rosids</taxon>
        <taxon>fabids</taxon>
        <taxon>Fabales</taxon>
        <taxon>Fabaceae</taxon>
        <taxon>Papilionoideae</taxon>
        <taxon>50 kb inversion clade</taxon>
        <taxon>NPAAA clade</taxon>
        <taxon>indigoferoid/millettioid clade</taxon>
        <taxon>Phaseoleae</taxon>
        <taxon>Mucuna</taxon>
    </lineage>
</organism>